<dbReference type="GeneID" id="36555369"/>
<keyword evidence="2" id="KW-1185">Reference proteome</keyword>
<organism evidence="1 2">
    <name type="scientific">Aspergillus steynii IBT 23096</name>
    <dbReference type="NCBI Taxonomy" id="1392250"/>
    <lineage>
        <taxon>Eukaryota</taxon>
        <taxon>Fungi</taxon>
        <taxon>Dikarya</taxon>
        <taxon>Ascomycota</taxon>
        <taxon>Pezizomycotina</taxon>
        <taxon>Eurotiomycetes</taxon>
        <taxon>Eurotiomycetidae</taxon>
        <taxon>Eurotiales</taxon>
        <taxon>Aspergillaceae</taxon>
        <taxon>Aspergillus</taxon>
        <taxon>Aspergillus subgen. Circumdati</taxon>
    </lineage>
</organism>
<name>A0A2I2G7B8_9EURO</name>
<dbReference type="OrthoDB" id="4421490at2759"/>
<gene>
    <name evidence="1" type="ORF">P170DRAFT_425789</name>
</gene>
<protein>
    <submittedName>
        <fullName evidence="1">Uncharacterized protein</fullName>
    </submittedName>
</protein>
<dbReference type="VEuPathDB" id="FungiDB:P170DRAFT_425789"/>
<dbReference type="Proteomes" id="UP000234275">
    <property type="component" value="Unassembled WGS sequence"/>
</dbReference>
<comment type="caution">
    <text evidence="1">The sequence shown here is derived from an EMBL/GenBank/DDBJ whole genome shotgun (WGS) entry which is preliminary data.</text>
</comment>
<reference evidence="1 2" key="1">
    <citation type="submission" date="2016-12" db="EMBL/GenBank/DDBJ databases">
        <title>The genomes of Aspergillus section Nigri reveals drivers in fungal speciation.</title>
        <authorList>
            <consortium name="DOE Joint Genome Institute"/>
            <person name="Vesth T.C."/>
            <person name="Nybo J."/>
            <person name="Theobald S."/>
            <person name="Brandl J."/>
            <person name="Frisvad J.C."/>
            <person name="Nielsen K.F."/>
            <person name="Lyhne E.K."/>
            <person name="Kogle M.E."/>
            <person name="Kuo A."/>
            <person name="Riley R."/>
            <person name="Clum A."/>
            <person name="Nolan M."/>
            <person name="Lipzen A."/>
            <person name="Salamov A."/>
            <person name="Henrissat B."/>
            <person name="Wiebenga A."/>
            <person name="De Vries R.P."/>
            <person name="Grigoriev I.V."/>
            <person name="Mortensen U.H."/>
            <person name="Andersen M.R."/>
            <person name="Baker S.E."/>
        </authorList>
    </citation>
    <scope>NUCLEOTIDE SEQUENCE [LARGE SCALE GENOMIC DNA]</scope>
    <source>
        <strain evidence="1 2">IBT 23096</strain>
    </source>
</reference>
<dbReference type="EMBL" id="MSFO01000004">
    <property type="protein sequence ID" value="PLB48770.1"/>
    <property type="molecule type" value="Genomic_DNA"/>
</dbReference>
<proteinExistence type="predicted"/>
<dbReference type="AlphaFoldDB" id="A0A2I2G7B8"/>
<evidence type="ECO:0000313" key="2">
    <source>
        <dbReference type="Proteomes" id="UP000234275"/>
    </source>
</evidence>
<accession>A0A2I2G7B8</accession>
<dbReference type="RefSeq" id="XP_024704072.1">
    <property type="nucleotide sequence ID" value="XM_024847670.1"/>
</dbReference>
<evidence type="ECO:0000313" key="1">
    <source>
        <dbReference type="EMBL" id="PLB48770.1"/>
    </source>
</evidence>
<sequence length="235" mass="26605">MESEAAIPQPVHNVLPTVETFGEPSQSINLTGLIQEFLDRERSASLYRASLEFRIEQECAYLQEERHIRGHLEHQLAESQWARSQIETSYRRSCEDRDFFRQEVAQEKGKIQDIESRLAAALSFHETIQKSSWGRASPDRSVDALQLRLQSQRQQELITELQVLNLAHENTIRTLQGTLHNALGCFSCCSYTDSDGTSTAVEAFASEGSKSPQEPPENTDPLLAVNHLGETWYEG</sequence>